<evidence type="ECO:0000313" key="1">
    <source>
        <dbReference type="EMBL" id="JAD17793.1"/>
    </source>
</evidence>
<sequence>MHCCCCDTDLASDVVKDGVLTSEDHYVLFIHASSSAGISLIVISPS</sequence>
<dbReference type="AlphaFoldDB" id="A0A0A9SER7"/>
<reference evidence="1" key="1">
    <citation type="submission" date="2014-09" db="EMBL/GenBank/DDBJ databases">
        <authorList>
            <person name="Magalhaes I.L.F."/>
            <person name="Oliveira U."/>
            <person name="Santos F.R."/>
            <person name="Vidigal T.H.D.A."/>
            <person name="Brescovit A.D."/>
            <person name="Santos A.J."/>
        </authorList>
    </citation>
    <scope>NUCLEOTIDE SEQUENCE</scope>
    <source>
        <tissue evidence="1">Shoot tissue taken approximately 20 cm above the soil surface</tissue>
    </source>
</reference>
<accession>A0A0A9SER7</accession>
<organism evidence="1">
    <name type="scientific">Arundo donax</name>
    <name type="common">Giant reed</name>
    <name type="synonym">Donax arundinaceus</name>
    <dbReference type="NCBI Taxonomy" id="35708"/>
    <lineage>
        <taxon>Eukaryota</taxon>
        <taxon>Viridiplantae</taxon>
        <taxon>Streptophyta</taxon>
        <taxon>Embryophyta</taxon>
        <taxon>Tracheophyta</taxon>
        <taxon>Spermatophyta</taxon>
        <taxon>Magnoliopsida</taxon>
        <taxon>Liliopsida</taxon>
        <taxon>Poales</taxon>
        <taxon>Poaceae</taxon>
        <taxon>PACMAD clade</taxon>
        <taxon>Arundinoideae</taxon>
        <taxon>Arundineae</taxon>
        <taxon>Arundo</taxon>
    </lineage>
</organism>
<proteinExistence type="predicted"/>
<reference evidence="1" key="2">
    <citation type="journal article" date="2015" name="Data Brief">
        <title>Shoot transcriptome of the giant reed, Arundo donax.</title>
        <authorList>
            <person name="Barrero R.A."/>
            <person name="Guerrero F.D."/>
            <person name="Moolhuijzen P."/>
            <person name="Goolsby J.A."/>
            <person name="Tidwell J."/>
            <person name="Bellgard S.E."/>
            <person name="Bellgard M.I."/>
        </authorList>
    </citation>
    <scope>NUCLEOTIDE SEQUENCE</scope>
    <source>
        <tissue evidence="1">Shoot tissue taken approximately 20 cm above the soil surface</tissue>
    </source>
</reference>
<dbReference type="EMBL" id="GBRH01280102">
    <property type="protein sequence ID" value="JAD17793.1"/>
    <property type="molecule type" value="Transcribed_RNA"/>
</dbReference>
<protein>
    <submittedName>
        <fullName evidence="1">Uncharacterized protein</fullName>
    </submittedName>
</protein>
<name>A0A0A9SER7_ARUDO</name>